<proteinExistence type="predicted"/>
<dbReference type="AlphaFoldDB" id="H1XU13"/>
<protein>
    <submittedName>
        <fullName evidence="2">Uncharacterized protein</fullName>
    </submittedName>
</protein>
<dbReference type="RefSeq" id="WP_006927441.1">
    <property type="nucleotide sequence ID" value="NZ_CM001402.1"/>
</dbReference>
<dbReference type="KEGG" id="caby:Cabys_144"/>
<evidence type="ECO:0000313" key="3">
    <source>
        <dbReference type="Proteomes" id="UP000004671"/>
    </source>
</evidence>
<accession>H1XU13</accession>
<dbReference type="InParanoid" id="H1XU13"/>
<dbReference type="PaxDb" id="880073-Calab_0818"/>
<evidence type="ECO:0000313" key="4">
    <source>
        <dbReference type="Proteomes" id="UP000183868"/>
    </source>
</evidence>
<gene>
    <name evidence="1" type="ORF">Cabys_144</name>
    <name evidence="2" type="ORF">Calab_0818</name>
</gene>
<reference evidence="1 4" key="2">
    <citation type="submission" date="2016-11" db="EMBL/GenBank/DDBJ databases">
        <title>Genomic analysis of Caldithrix abyssi and proposal of a novel bacterial phylum Caldithrichaeota.</title>
        <authorList>
            <person name="Kublanov I."/>
            <person name="Sigalova O."/>
            <person name="Gavrilov S."/>
            <person name="Lebedinsky A."/>
            <person name="Ivanova N."/>
            <person name="Daum C."/>
            <person name="Reddy T."/>
            <person name="Klenk H.P."/>
            <person name="Goker M."/>
            <person name="Reva O."/>
            <person name="Miroshnichenko M."/>
            <person name="Kyprides N."/>
            <person name="Woyke T."/>
            <person name="Gelfand M."/>
        </authorList>
    </citation>
    <scope>NUCLEOTIDE SEQUENCE [LARGE SCALE GENOMIC DNA]</scope>
    <source>
        <strain evidence="1 4">LF13</strain>
    </source>
</reference>
<dbReference type="Proteomes" id="UP000183868">
    <property type="component" value="Chromosome"/>
</dbReference>
<dbReference type="eggNOG" id="ENOG5033HIN">
    <property type="taxonomic scope" value="Bacteria"/>
</dbReference>
<keyword evidence="3" id="KW-1185">Reference proteome</keyword>
<organism evidence="2 3">
    <name type="scientific">Caldithrix abyssi DSM 13497</name>
    <dbReference type="NCBI Taxonomy" id="880073"/>
    <lineage>
        <taxon>Bacteria</taxon>
        <taxon>Pseudomonadati</taxon>
        <taxon>Calditrichota</taxon>
        <taxon>Calditrichia</taxon>
        <taxon>Calditrichales</taxon>
        <taxon>Calditrichaceae</taxon>
        <taxon>Caldithrix</taxon>
    </lineage>
</organism>
<evidence type="ECO:0000313" key="1">
    <source>
        <dbReference type="EMBL" id="APF16895.1"/>
    </source>
</evidence>
<dbReference type="OrthoDB" id="9812147at2"/>
<dbReference type="STRING" id="880073.Cabys_144"/>
<sequence precursor="true">MKKIINIFIVFFLIIHASLTAQTISNDFTLRLTILDGEQLQTLYLSDVDFQNYGTAEMIFELEIRKNTDRAYENCYFRILLSKDNQPLMSTISRPFNIPASFQSDVLNNLTLSAGTYRFGQTADTEVHFEQTNIEPEADKLRDEILSSGKAPVGVYILTIELMQLNSSVPLAREEKILLKAVNPSYLNPVAPGAPAGSYQVPTIFSQYPLFQWTGNGSEFQVMVFEKKEMMQSVDDIINSQPNWISERTSQFTIQYPQAGNAIPLEYSKTYYWLVRMFVNTSSGEEFVDSEIWQFRLVNPEQGANLQDQLAQSELWMFLEQLLGARVADIKANLKDFSLKRIVYNGEEITLDQFFNLLSSYRAEKIELVDFEAPEK</sequence>
<dbReference type="EMBL" id="CP018099">
    <property type="protein sequence ID" value="APF16895.1"/>
    <property type="molecule type" value="Genomic_DNA"/>
</dbReference>
<dbReference type="Proteomes" id="UP000004671">
    <property type="component" value="Chromosome"/>
</dbReference>
<name>H1XU13_CALAY</name>
<dbReference type="EMBL" id="CM001402">
    <property type="protein sequence ID" value="EHO40456.1"/>
    <property type="molecule type" value="Genomic_DNA"/>
</dbReference>
<dbReference type="HOGENOM" id="CLU_735048_0_0_0"/>
<reference evidence="2 3" key="1">
    <citation type="submission" date="2011-09" db="EMBL/GenBank/DDBJ databases">
        <title>The permanent draft genome of Caldithrix abyssi DSM 13497.</title>
        <authorList>
            <consortium name="US DOE Joint Genome Institute (JGI-PGF)"/>
            <person name="Lucas S."/>
            <person name="Han J."/>
            <person name="Lapidus A."/>
            <person name="Bruce D."/>
            <person name="Goodwin L."/>
            <person name="Pitluck S."/>
            <person name="Peters L."/>
            <person name="Kyrpides N."/>
            <person name="Mavromatis K."/>
            <person name="Ivanova N."/>
            <person name="Mikhailova N."/>
            <person name="Chertkov O."/>
            <person name="Detter J.C."/>
            <person name="Tapia R."/>
            <person name="Han C."/>
            <person name="Land M."/>
            <person name="Hauser L."/>
            <person name="Markowitz V."/>
            <person name="Cheng J.-F."/>
            <person name="Hugenholtz P."/>
            <person name="Woyke T."/>
            <person name="Wu D."/>
            <person name="Spring S."/>
            <person name="Brambilla E."/>
            <person name="Klenk H.-P."/>
            <person name="Eisen J.A."/>
        </authorList>
    </citation>
    <scope>NUCLEOTIDE SEQUENCE [LARGE SCALE GENOMIC DNA]</scope>
    <source>
        <strain evidence="2 3">DSM 13497</strain>
    </source>
</reference>
<evidence type="ECO:0000313" key="2">
    <source>
        <dbReference type="EMBL" id="EHO40456.1"/>
    </source>
</evidence>